<keyword evidence="1" id="KW-0472">Membrane</keyword>
<dbReference type="InterPro" id="IPR000845">
    <property type="entry name" value="Nucleoside_phosphorylase_d"/>
</dbReference>
<evidence type="ECO:0000256" key="1">
    <source>
        <dbReference type="SAM" id="Phobius"/>
    </source>
</evidence>
<dbReference type="AlphaFoldDB" id="A0A2A4T7C5"/>
<keyword evidence="1" id="KW-0812">Transmembrane</keyword>
<proteinExistence type="predicted"/>
<dbReference type="SUPFAM" id="SSF53167">
    <property type="entry name" value="Purine and uridine phosphorylases"/>
    <property type="match status" value="1"/>
</dbReference>
<dbReference type="GO" id="GO:0009116">
    <property type="term" value="P:nucleoside metabolic process"/>
    <property type="evidence" value="ECO:0007669"/>
    <property type="project" value="InterPro"/>
</dbReference>
<accession>A0A2A4T7C5</accession>
<dbReference type="InterPro" id="IPR035994">
    <property type="entry name" value="Nucleoside_phosphorylase_sf"/>
</dbReference>
<keyword evidence="1" id="KW-1133">Transmembrane helix</keyword>
<organism evidence="3 4">
    <name type="scientific">SAR324 cluster bacterium</name>
    <dbReference type="NCBI Taxonomy" id="2024889"/>
    <lineage>
        <taxon>Bacteria</taxon>
        <taxon>Deltaproteobacteria</taxon>
        <taxon>SAR324 cluster</taxon>
    </lineage>
</organism>
<dbReference type="Pfam" id="PF01048">
    <property type="entry name" value="PNP_UDP_1"/>
    <property type="match status" value="1"/>
</dbReference>
<dbReference type="GO" id="GO:0003824">
    <property type="term" value="F:catalytic activity"/>
    <property type="evidence" value="ECO:0007669"/>
    <property type="project" value="InterPro"/>
</dbReference>
<evidence type="ECO:0000313" key="3">
    <source>
        <dbReference type="EMBL" id="PCI29179.1"/>
    </source>
</evidence>
<feature type="domain" description="Nucleoside phosphorylase" evidence="2">
    <location>
        <begin position="47"/>
        <end position="197"/>
    </location>
</feature>
<sequence>MNQMIIRPSEFPLPTVEEHVILFFNLQHLFQFKELVQGSKIRSFGPSKRFSFTYNGVVITAIGGMISAPLAVMTVEHVLQAGGRKILSFGSAGWIAQEPRSIGTLITPNVGLDTTGMSLDYDVQSTVAPFKKFTGIATCEKIVSVNSVYRLSIAKVDEFRRDMVDMVDMESAALNQIIPSIGGEYRALFVISDRVESDYTWNNGFNSLALQQGVNQALGMLPTLVLS</sequence>
<protein>
    <recommendedName>
        <fullName evidence="2">Nucleoside phosphorylase domain-containing protein</fullName>
    </recommendedName>
</protein>
<dbReference type="Gene3D" id="3.40.50.1580">
    <property type="entry name" value="Nucleoside phosphorylase domain"/>
    <property type="match status" value="1"/>
</dbReference>
<name>A0A2A4T7C5_9DELT</name>
<feature type="transmembrane region" description="Helical" evidence="1">
    <location>
        <begin position="52"/>
        <end position="72"/>
    </location>
</feature>
<evidence type="ECO:0000259" key="2">
    <source>
        <dbReference type="Pfam" id="PF01048"/>
    </source>
</evidence>
<evidence type="ECO:0000313" key="4">
    <source>
        <dbReference type="Proteomes" id="UP000218113"/>
    </source>
</evidence>
<gene>
    <name evidence="3" type="ORF">COB67_04595</name>
</gene>
<dbReference type="Proteomes" id="UP000218113">
    <property type="component" value="Unassembled WGS sequence"/>
</dbReference>
<comment type="caution">
    <text evidence="3">The sequence shown here is derived from an EMBL/GenBank/DDBJ whole genome shotgun (WGS) entry which is preliminary data.</text>
</comment>
<dbReference type="EMBL" id="NVSR01000018">
    <property type="protein sequence ID" value="PCI29179.1"/>
    <property type="molecule type" value="Genomic_DNA"/>
</dbReference>
<reference evidence="4" key="1">
    <citation type="submission" date="2017-08" db="EMBL/GenBank/DDBJ databases">
        <title>A dynamic microbial community with high functional redundancy inhabits the cold, oxic subseafloor aquifer.</title>
        <authorList>
            <person name="Tully B.J."/>
            <person name="Wheat C.G."/>
            <person name="Glazer B.T."/>
            <person name="Huber J.A."/>
        </authorList>
    </citation>
    <scope>NUCLEOTIDE SEQUENCE [LARGE SCALE GENOMIC DNA]</scope>
</reference>